<name>A0A0A9HVZ5_ARUDO</name>
<evidence type="ECO:0000313" key="1">
    <source>
        <dbReference type="EMBL" id="JAE39036.1"/>
    </source>
</evidence>
<protein>
    <submittedName>
        <fullName evidence="1">Uncharacterized protein</fullName>
    </submittedName>
</protein>
<reference evidence="1" key="1">
    <citation type="submission" date="2014-09" db="EMBL/GenBank/DDBJ databases">
        <authorList>
            <person name="Magalhaes I.L.F."/>
            <person name="Oliveira U."/>
            <person name="Santos F.R."/>
            <person name="Vidigal T.H.D.A."/>
            <person name="Brescovit A.D."/>
            <person name="Santos A.J."/>
        </authorList>
    </citation>
    <scope>NUCLEOTIDE SEQUENCE</scope>
    <source>
        <tissue evidence="1">Shoot tissue taken approximately 20 cm above the soil surface</tissue>
    </source>
</reference>
<dbReference type="EMBL" id="GBRH01158860">
    <property type="protein sequence ID" value="JAE39036.1"/>
    <property type="molecule type" value="Transcribed_RNA"/>
</dbReference>
<dbReference type="AlphaFoldDB" id="A0A0A9HVZ5"/>
<organism evidence="1">
    <name type="scientific">Arundo donax</name>
    <name type="common">Giant reed</name>
    <name type="synonym">Donax arundinaceus</name>
    <dbReference type="NCBI Taxonomy" id="35708"/>
    <lineage>
        <taxon>Eukaryota</taxon>
        <taxon>Viridiplantae</taxon>
        <taxon>Streptophyta</taxon>
        <taxon>Embryophyta</taxon>
        <taxon>Tracheophyta</taxon>
        <taxon>Spermatophyta</taxon>
        <taxon>Magnoliopsida</taxon>
        <taxon>Liliopsida</taxon>
        <taxon>Poales</taxon>
        <taxon>Poaceae</taxon>
        <taxon>PACMAD clade</taxon>
        <taxon>Arundinoideae</taxon>
        <taxon>Arundineae</taxon>
        <taxon>Arundo</taxon>
    </lineage>
</organism>
<reference evidence="1" key="2">
    <citation type="journal article" date="2015" name="Data Brief">
        <title>Shoot transcriptome of the giant reed, Arundo donax.</title>
        <authorList>
            <person name="Barrero R.A."/>
            <person name="Guerrero F.D."/>
            <person name="Moolhuijzen P."/>
            <person name="Goolsby J.A."/>
            <person name="Tidwell J."/>
            <person name="Bellgard S.E."/>
            <person name="Bellgard M.I."/>
        </authorList>
    </citation>
    <scope>NUCLEOTIDE SEQUENCE</scope>
    <source>
        <tissue evidence="1">Shoot tissue taken approximately 20 cm above the soil surface</tissue>
    </source>
</reference>
<sequence length="43" mass="5271">MMIIDMAFIAFREKKYSHNWPSQHLTPDLSPQEFFINIIFHYL</sequence>
<proteinExistence type="predicted"/>
<accession>A0A0A9HVZ5</accession>